<keyword evidence="4" id="KW-0732">Signal</keyword>
<sequence>MKRIFQALLLAFALLAVGCGKAPEEESQLYYCPMHPHYTSEHEGACPICGMDLVPAEKGYTPAPQATQSRLQTEEEKKEDRGRILYYRHPMGLPDTSPVPKKDSMGMDYIPVYEGDIDAGLGAVAVAPEMIQSMGVRTASVRMETFGRTARAFGAIEASTRLETTVSARVEGWVEALQASAVGDEVAAGDLLFRLYSPDLIAAQQDYLAALRAGGQERIASAARRLRSLGLDARAIEAIRETGRVEERAPVYAPRDGVVAALDIREGGFVKPGDRLLALQNYEEVWIIAALAEQDLAMIRPGQPVEAVVAGDAGARRAGVVDYVYPTVDPETRTGRARIVLANDDGVLKPGALADVTIAVDARPRLAVPSEAVLRDSRGAHVIRALGEGRFAPIAVETGVVAAGFTEIVSGLSEGDEIVVSGQFLIDSESSLRESLRKLTAPEADESAAHLQHEHGGGH</sequence>
<dbReference type="Pfam" id="PF25869">
    <property type="entry name" value="3HB_CusB"/>
    <property type="match status" value="1"/>
</dbReference>
<feature type="domain" description="CusB-like barrel-sandwich hybrid" evidence="7">
    <location>
        <begin position="165"/>
        <end position="279"/>
    </location>
</feature>
<feature type="region of interest" description="Disordered" evidence="3">
    <location>
        <begin position="60"/>
        <end position="79"/>
    </location>
</feature>
<dbReference type="GO" id="GO:0022857">
    <property type="term" value="F:transmembrane transporter activity"/>
    <property type="evidence" value="ECO:0007669"/>
    <property type="project" value="InterPro"/>
</dbReference>
<protein>
    <submittedName>
        <fullName evidence="9">RND family efflux transporter, MFP subunit</fullName>
    </submittedName>
</protein>
<dbReference type="Pfam" id="PF19335">
    <property type="entry name" value="HMBD"/>
    <property type="match status" value="1"/>
</dbReference>
<feature type="domain" description="CusB-like three alpha-helical bundle" evidence="6">
    <location>
        <begin position="199"/>
        <end position="246"/>
    </location>
</feature>
<accession>A0A239PQD9</accession>
<evidence type="ECO:0000259" key="6">
    <source>
        <dbReference type="Pfam" id="PF25869"/>
    </source>
</evidence>
<dbReference type="GO" id="GO:0046914">
    <property type="term" value="F:transition metal ion binding"/>
    <property type="evidence" value="ECO:0007669"/>
    <property type="project" value="TreeGrafter"/>
</dbReference>
<organism evidence="9 10">
    <name type="scientific">Amphiplicatus metriothermophilus</name>
    <dbReference type="NCBI Taxonomy" id="1519374"/>
    <lineage>
        <taxon>Bacteria</taxon>
        <taxon>Pseudomonadati</taxon>
        <taxon>Pseudomonadota</taxon>
        <taxon>Alphaproteobacteria</taxon>
        <taxon>Parvularculales</taxon>
        <taxon>Parvularculaceae</taxon>
        <taxon>Amphiplicatus</taxon>
    </lineage>
</organism>
<dbReference type="InterPro" id="IPR058792">
    <property type="entry name" value="Beta-barrel_RND_2"/>
</dbReference>
<dbReference type="GO" id="GO:0030288">
    <property type="term" value="C:outer membrane-bounded periplasmic space"/>
    <property type="evidence" value="ECO:0007669"/>
    <property type="project" value="TreeGrafter"/>
</dbReference>
<dbReference type="Gene3D" id="2.40.420.20">
    <property type="match status" value="1"/>
</dbReference>
<feature type="domain" description="CusB-like beta-barrel" evidence="8">
    <location>
        <begin position="284"/>
        <end position="359"/>
    </location>
</feature>
<evidence type="ECO:0000313" key="9">
    <source>
        <dbReference type="EMBL" id="SNT71947.1"/>
    </source>
</evidence>
<dbReference type="Pfam" id="PF25954">
    <property type="entry name" value="Beta-barrel_RND_2"/>
    <property type="match status" value="1"/>
</dbReference>
<dbReference type="GO" id="GO:0016020">
    <property type="term" value="C:membrane"/>
    <property type="evidence" value="ECO:0007669"/>
    <property type="project" value="InterPro"/>
</dbReference>
<dbReference type="PANTHER" id="PTHR30097">
    <property type="entry name" value="CATION EFFLUX SYSTEM PROTEIN CUSB"/>
    <property type="match status" value="1"/>
</dbReference>
<dbReference type="PROSITE" id="PS51257">
    <property type="entry name" value="PROKAR_LIPOPROTEIN"/>
    <property type="match status" value="1"/>
</dbReference>
<evidence type="ECO:0000256" key="4">
    <source>
        <dbReference type="SAM" id="SignalP"/>
    </source>
</evidence>
<comment type="similarity">
    <text evidence="1">Belongs to the membrane fusion protein (MFP) (TC 8.A.1) family.</text>
</comment>
<dbReference type="InterPro" id="IPR006143">
    <property type="entry name" value="RND_pump_MFP"/>
</dbReference>
<feature type="signal peptide" evidence="4">
    <location>
        <begin position="1"/>
        <end position="22"/>
    </location>
</feature>
<dbReference type="FunFam" id="2.40.30.170:FF:000010">
    <property type="entry name" value="Efflux RND transporter periplasmic adaptor subunit"/>
    <property type="match status" value="1"/>
</dbReference>
<evidence type="ECO:0000313" key="10">
    <source>
        <dbReference type="Proteomes" id="UP000198346"/>
    </source>
</evidence>
<dbReference type="RefSeq" id="WP_221401121.1">
    <property type="nucleotide sequence ID" value="NZ_FZQA01000002.1"/>
</dbReference>
<dbReference type="InterPro" id="IPR058790">
    <property type="entry name" value="BSH_CusB"/>
</dbReference>
<dbReference type="GO" id="GO:0060003">
    <property type="term" value="P:copper ion export"/>
    <property type="evidence" value="ECO:0007669"/>
    <property type="project" value="TreeGrafter"/>
</dbReference>
<evidence type="ECO:0000256" key="3">
    <source>
        <dbReference type="SAM" id="MobiDB-lite"/>
    </source>
</evidence>
<evidence type="ECO:0000259" key="5">
    <source>
        <dbReference type="Pfam" id="PF19335"/>
    </source>
</evidence>
<gene>
    <name evidence="9" type="ORF">SAMN06297382_0969</name>
</gene>
<dbReference type="Gene3D" id="2.40.30.170">
    <property type="match status" value="1"/>
</dbReference>
<dbReference type="Pfam" id="PF25919">
    <property type="entry name" value="BSH_CusB"/>
    <property type="match status" value="1"/>
</dbReference>
<dbReference type="GO" id="GO:0015679">
    <property type="term" value="P:plasma membrane copper ion transport"/>
    <property type="evidence" value="ECO:0007669"/>
    <property type="project" value="TreeGrafter"/>
</dbReference>
<reference evidence="9 10" key="1">
    <citation type="submission" date="2017-07" db="EMBL/GenBank/DDBJ databases">
        <authorList>
            <person name="Sun Z.S."/>
            <person name="Albrecht U."/>
            <person name="Echele G."/>
            <person name="Lee C.C."/>
        </authorList>
    </citation>
    <scope>NUCLEOTIDE SEQUENCE [LARGE SCALE GENOMIC DNA]</scope>
    <source>
        <strain evidence="9 10">CGMCC 1.12710</strain>
    </source>
</reference>
<dbReference type="EMBL" id="FZQA01000002">
    <property type="protein sequence ID" value="SNT71947.1"/>
    <property type="molecule type" value="Genomic_DNA"/>
</dbReference>
<dbReference type="SUPFAM" id="SSF111369">
    <property type="entry name" value="HlyD-like secretion proteins"/>
    <property type="match status" value="1"/>
</dbReference>
<feature type="domain" description="Heavy metal binding" evidence="5">
    <location>
        <begin position="30"/>
        <end position="56"/>
    </location>
</feature>
<dbReference type="InterPro" id="IPR051909">
    <property type="entry name" value="MFP_Cation_Efflux"/>
</dbReference>
<dbReference type="PANTHER" id="PTHR30097:SF15">
    <property type="entry name" value="CATION EFFLUX SYSTEM PROTEIN CUSB"/>
    <property type="match status" value="1"/>
</dbReference>
<name>A0A239PQD9_9PROT</name>
<evidence type="ECO:0000256" key="1">
    <source>
        <dbReference type="ARBA" id="ARBA00009477"/>
    </source>
</evidence>
<keyword evidence="10" id="KW-1185">Reference proteome</keyword>
<keyword evidence="2" id="KW-0813">Transport</keyword>
<dbReference type="NCBIfam" id="TIGR01730">
    <property type="entry name" value="RND_mfp"/>
    <property type="match status" value="1"/>
</dbReference>
<dbReference type="Proteomes" id="UP000198346">
    <property type="component" value="Unassembled WGS sequence"/>
</dbReference>
<proteinExistence type="inferred from homology"/>
<feature type="chain" id="PRO_5012173058" evidence="4">
    <location>
        <begin position="23"/>
        <end position="459"/>
    </location>
</feature>
<evidence type="ECO:0000256" key="2">
    <source>
        <dbReference type="ARBA" id="ARBA00022448"/>
    </source>
</evidence>
<evidence type="ECO:0000259" key="8">
    <source>
        <dbReference type="Pfam" id="PF25954"/>
    </source>
</evidence>
<dbReference type="AlphaFoldDB" id="A0A239PQD9"/>
<dbReference type="InterPro" id="IPR045800">
    <property type="entry name" value="HMBD"/>
</dbReference>
<dbReference type="InterPro" id="IPR058791">
    <property type="entry name" value="3HB_CusB"/>
</dbReference>
<dbReference type="Gene3D" id="6.10.140.730">
    <property type="match status" value="1"/>
</dbReference>
<evidence type="ECO:0000259" key="7">
    <source>
        <dbReference type="Pfam" id="PF25919"/>
    </source>
</evidence>